<proteinExistence type="predicted"/>
<evidence type="ECO:0000256" key="1">
    <source>
        <dbReference type="SAM" id="MobiDB-lite"/>
    </source>
</evidence>
<organism evidence="2 3">
    <name type="scientific">Bradyrhizobium erythrophlei</name>
    <dbReference type="NCBI Taxonomy" id="1437360"/>
    <lineage>
        <taxon>Bacteria</taxon>
        <taxon>Pseudomonadati</taxon>
        <taxon>Pseudomonadota</taxon>
        <taxon>Alphaproteobacteria</taxon>
        <taxon>Hyphomicrobiales</taxon>
        <taxon>Nitrobacteraceae</taxon>
        <taxon>Bradyrhizobium</taxon>
    </lineage>
</organism>
<reference evidence="2 3" key="1">
    <citation type="submission" date="2016-11" db="EMBL/GenBank/DDBJ databases">
        <authorList>
            <person name="Jaros S."/>
            <person name="Januszkiewicz K."/>
            <person name="Wedrychowicz H."/>
        </authorList>
    </citation>
    <scope>NUCLEOTIDE SEQUENCE [LARGE SCALE GENOMIC DNA]</scope>
    <source>
        <strain evidence="2 3">GAS242</strain>
    </source>
</reference>
<dbReference type="EMBL" id="LT670818">
    <property type="protein sequence ID" value="SHH06442.1"/>
    <property type="molecule type" value="Genomic_DNA"/>
</dbReference>
<gene>
    <name evidence="2" type="ORF">SAMN05444169_5539</name>
</gene>
<name>A0A1M5PXR7_9BRAD</name>
<evidence type="ECO:0000313" key="3">
    <source>
        <dbReference type="Proteomes" id="UP000190675"/>
    </source>
</evidence>
<feature type="region of interest" description="Disordered" evidence="1">
    <location>
        <begin position="1"/>
        <end position="23"/>
    </location>
</feature>
<dbReference type="Proteomes" id="UP000190675">
    <property type="component" value="Chromosome I"/>
</dbReference>
<protein>
    <submittedName>
        <fullName evidence="2">Uncharacterized protein</fullName>
    </submittedName>
</protein>
<dbReference type="AlphaFoldDB" id="A0A1M5PXR7"/>
<feature type="compositionally biased region" description="Basic and acidic residues" evidence="1">
    <location>
        <begin position="1"/>
        <end position="12"/>
    </location>
</feature>
<dbReference type="RefSeq" id="WP_154073450.1">
    <property type="nucleotide sequence ID" value="NZ_LT670818.1"/>
</dbReference>
<accession>A0A1M5PXR7</accession>
<sequence>MDEKSEREELQRRLGQAKRMAAVPSDPVTMDTMERLQTLVQQLEEQLRKSK</sequence>
<evidence type="ECO:0000313" key="2">
    <source>
        <dbReference type="EMBL" id="SHH06442.1"/>
    </source>
</evidence>